<dbReference type="EMBL" id="FNBT01000004">
    <property type="protein sequence ID" value="SDF51956.1"/>
    <property type="molecule type" value="Genomic_DNA"/>
</dbReference>
<dbReference type="RefSeq" id="WP_091766690.1">
    <property type="nucleotide sequence ID" value="NZ_FNBT01000004.1"/>
</dbReference>
<dbReference type="AlphaFoldDB" id="A0A1G7LRE3"/>
<protein>
    <recommendedName>
        <fullName evidence="3">Alpha/beta hydrolase</fullName>
    </recommendedName>
</protein>
<dbReference type="Proteomes" id="UP000199406">
    <property type="component" value="Unassembled WGS sequence"/>
</dbReference>
<sequence length="270" mass="29328">MAGRTSSGPALPLYLSEPGRAVADYGLYLATKPLAQRLPKGDGHPVLVLPGLLADDVSTAALRSTLRRLDYRVHGWGLGRNIGPTALCVNGLRDKLDYLHGRYRRPVTIIGWSLGGIFARDLARTSPSRVRQVITLGSPFRLTSYDQTRAARVFDRYSHLHVEQRTLPLEPEGVPLPVPATSIYSHYDGIVHWQACLNTPGERCENIAVTASHLGLGHHPAALWAVADRLAQPEGTWEPFQAPRFLRPAFPKPAQASPCAPVGTMAGTAA</sequence>
<dbReference type="OrthoDB" id="8871309at2"/>
<proteinExistence type="predicted"/>
<accession>A0A1G7LRE3</accession>
<evidence type="ECO:0000313" key="2">
    <source>
        <dbReference type="Proteomes" id="UP000199406"/>
    </source>
</evidence>
<keyword evidence="2" id="KW-1185">Reference proteome</keyword>
<gene>
    <name evidence="1" type="ORF">SAMN05660662_2464</name>
</gene>
<organism evidence="1 2">
    <name type="scientific">Blastococcus aurantiacus</name>
    <dbReference type="NCBI Taxonomy" id="1550231"/>
    <lineage>
        <taxon>Bacteria</taxon>
        <taxon>Bacillati</taxon>
        <taxon>Actinomycetota</taxon>
        <taxon>Actinomycetes</taxon>
        <taxon>Geodermatophilales</taxon>
        <taxon>Geodermatophilaceae</taxon>
        <taxon>Blastococcus</taxon>
    </lineage>
</organism>
<name>A0A1G7LRE3_9ACTN</name>
<evidence type="ECO:0000313" key="1">
    <source>
        <dbReference type="EMBL" id="SDF51956.1"/>
    </source>
</evidence>
<dbReference type="SUPFAM" id="SSF53474">
    <property type="entry name" value="alpha/beta-Hydrolases"/>
    <property type="match status" value="1"/>
</dbReference>
<dbReference type="Gene3D" id="3.40.50.1820">
    <property type="entry name" value="alpha/beta hydrolase"/>
    <property type="match status" value="1"/>
</dbReference>
<reference evidence="2" key="1">
    <citation type="submission" date="2016-10" db="EMBL/GenBank/DDBJ databases">
        <authorList>
            <person name="Varghese N."/>
            <person name="Submissions S."/>
        </authorList>
    </citation>
    <scope>NUCLEOTIDE SEQUENCE [LARGE SCALE GENOMIC DNA]</scope>
    <source>
        <strain evidence="2">DSM 44268</strain>
    </source>
</reference>
<evidence type="ECO:0008006" key="3">
    <source>
        <dbReference type="Google" id="ProtNLM"/>
    </source>
</evidence>
<dbReference type="STRING" id="1550231.SAMN05660662_2464"/>
<dbReference type="InterPro" id="IPR029058">
    <property type="entry name" value="AB_hydrolase_fold"/>
</dbReference>